<dbReference type="GO" id="GO:0005634">
    <property type="term" value="C:nucleus"/>
    <property type="evidence" value="ECO:0007669"/>
    <property type="project" value="UniProtKB-UniRule"/>
</dbReference>
<dbReference type="PANTHER" id="PTHR10270:SF161">
    <property type="entry name" value="SEX-DETERMINING REGION Y PROTEIN"/>
    <property type="match status" value="1"/>
</dbReference>
<proteinExistence type="predicted"/>
<dbReference type="AlphaFoldDB" id="A0A420IVJ7"/>
<dbReference type="InterPro" id="IPR050140">
    <property type="entry name" value="SRY-related_HMG-box_TF-like"/>
</dbReference>
<feature type="compositionally biased region" description="Polar residues" evidence="4">
    <location>
        <begin position="168"/>
        <end position="186"/>
    </location>
</feature>
<dbReference type="PANTHER" id="PTHR10270">
    <property type="entry name" value="SOX TRANSCRIPTION FACTOR"/>
    <property type="match status" value="1"/>
</dbReference>
<feature type="region of interest" description="Disordered" evidence="4">
    <location>
        <begin position="163"/>
        <end position="186"/>
    </location>
</feature>
<dbReference type="GO" id="GO:0030154">
    <property type="term" value="P:cell differentiation"/>
    <property type="evidence" value="ECO:0007669"/>
    <property type="project" value="TreeGrafter"/>
</dbReference>
<dbReference type="Pfam" id="PF00505">
    <property type="entry name" value="HMG_box"/>
    <property type="match status" value="1"/>
</dbReference>
<dbReference type="GO" id="GO:0000978">
    <property type="term" value="F:RNA polymerase II cis-regulatory region sequence-specific DNA binding"/>
    <property type="evidence" value="ECO:0007669"/>
    <property type="project" value="TreeGrafter"/>
</dbReference>
<evidence type="ECO:0000256" key="3">
    <source>
        <dbReference type="PROSITE-ProRule" id="PRU00267"/>
    </source>
</evidence>
<dbReference type="CDD" id="cd01389">
    <property type="entry name" value="HMG-box_ROX1-like"/>
    <property type="match status" value="1"/>
</dbReference>
<dbReference type="PROSITE" id="PS50118">
    <property type="entry name" value="HMG_BOX_2"/>
    <property type="match status" value="1"/>
</dbReference>
<keyword evidence="1 3" id="KW-0238">DNA-binding</keyword>
<evidence type="ECO:0000256" key="4">
    <source>
        <dbReference type="SAM" id="MobiDB-lite"/>
    </source>
</evidence>
<keyword evidence="2" id="KW-0804">Transcription</keyword>
<dbReference type="Proteomes" id="UP000285326">
    <property type="component" value="Unassembled WGS sequence"/>
</dbReference>
<feature type="DNA-binding region" description="HMG box" evidence="3">
    <location>
        <begin position="190"/>
        <end position="258"/>
    </location>
</feature>
<feature type="domain" description="HMG box" evidence="5">
    <location>
        <begin position="190"/>
        <end position="258"/>
    </location>
</feature>
<dbReference type="InterPro" id="IPR009071">
    <property type="entry name" value="HMG_box_dom"/>
</dbReference>
<evidence type="ECO:0000259" key="5">
    <source>
        <dbReference type="PROSITE" id="PS50118"/>
    </source>
</evidence>
<keyword evidence="3" id="KW-0539">Nucleus</keyword>
<sequence>MLNLKFSVLFSEFFRETLYSSSMSKITATDEYLLAHGKPLTTPALASASKCETQFRRSTIATLSQMWASISMQITDYNNIIVISLRMFTLWGPQDQSYLLFQYKDITGKDAIFVADSILPRVFLGPVEYFHQKNVYYSPSGMPTLDSDTHHHTLRAPYAMPLPKLSNGHPNSRNSELLNTGRQNSCDYGQKRPPNSWILYRKSKHAETVLQNPGLPNCKISTLIASMWSRETKEVRNSYKALAEQIKYQHALDNPGYRYRPRKSSEVKRRRSKRQIRTSDTCATFALLRQEQLQDNNLSDGCQSNHQEELVSTQPGLWNEDRTDSPPGQDPDHPMTISSNDPIMIGFQQYFNDA</sequence>
<feature type="region of interest" description="Disordered" evidence="4">
    <location>
        <begin position="253"/>
        <end position="275"/>
    </location>
</feature>
<protein>
    <submittedName>
        <fullName evidence="6">Mating-type protein a-1</fullName>
    </submittedName>
</protein>
<comment type="caution">
    <text evidence="6">The sequence shown here is derived from an EMBL/GenBank/DDBJ whole genome shotgun (WGS) entry which is preliminary data.</text>
</comment>
<reference evidence="6 7" key="1">
    <citation type="journal article" date="2018" name="BMC Genomics">
        <title>Comparative genome analyses reveal sequence features reflecting distinct modes of host-adaptation between dicot and monocot powdery mildew.</title>
        <authorList>
            <person name="Wu Y."/>
            <person name="Ma X."/>
            <person name="Pan Z."/>
            <person name="Kale S.D."/>
            <person name="Song Y."/>
            <person name="King H."/>
            <person name="Zhang Q."/>
            <person name="Presley C."/>
            <person name="Deng X."/>
            <person name="Wei C.I."/>
            <person name="Xiao S."/>
        </authorList>
    </citation>
    <scope>NUCLEOTIDE SEQUENCE [LARGE SCALE GENOMIC DNA]</scope>
    <source>
        <strain evidence="6">UMSG1</strain>
    </source>
</reference>
<feature type="region of interest" description="Disordered" evidence="4">
    <location>
        <begin position="298"/>
        <end position="340"/>
    </location>
</feature>
<gene>
    <name evidence="6" type="ORF">GcM1_210029</name>
</gene>
<evidence type="ECO:0000256" key="1">
    <source>
        <dbReference type="ARBA" id="ARBA00023125"/>
    </source>
</evidence>
<evidence type="ECO:0000313" key="6">
    <source>
        <dbReference type="EMBL" id="RKF78555.1"/>
    </source>
</evidence>
<dbReference type="SUPFAM" id="SSF47095">
    <property type="entry name" value="HMG-box"/>
    <property type="match status" value="1"/>
</dbReference>
<evidence type="ECO:0000313" key="7">
    <source>
        <dbReference type="Proteomes" id="UP000285326"/>
    </source>
</evidence>
<dbReference type="GO" id="GO:0001228">
    <property type="term" value="F:DNA-binding transcription activator activity, RNA polymerase II-specific"/>
    <property type="evidence" value="ECO:0007669"/>
    <property type="project" value="TreeGrafter"/>
</dbReference>
<organism evidence="6 7">
    <name type="scientific">Golovinomyces cichoracearum</name>
    <dbReference type="NCBI Taxonomy" id="62708"/>
    <lineage>
        <taxon>Eukaryota</taxon>
        <taxon>Fungi</taxon>
        <taxon>Dikarya</taxon>
        <taxon>Ascomycota</taxon>
        <taxon>Pezizomycotina</taxon>
        <taxon>Leotiomycetes</taxon>
        <taxon>Erysiphales</taxon>
        <taxon>Erysiphaceae</taxon>
        <taxon>Golovinomyces</taxon>
    </lineage>
</organism>
<dbReference type="Gene3D" id="1.10.30.10">
    <property type="entry name" value="High mobility group box domain"/>
    <property type="match status" value="1"/>
</dbReference>
<accession>A0A420IVJ7</accession>
<evidence type="ECO:0000256" key="2">
    <source>
        <dbReference type="ARBA" id="ARBA00023163"/>
    </source>
</evidence>
<feature type="compositionally biased region" description="Polar residues" evidence="4">
    <location>
        <begin position="298"/>
        <end position="316"/>
    </location>
</feature>
<dbReference type="EMBL" id="MCBS01021051">
    <property type="protein sequence ID" value="RKF78555.1"/>
    <property type="molecule type" value="Genomic_DNA"/>
</dbReference>
<dbReference type="InterPro" id="IPR036910">
    <property type="entry name" value="HMG_box_dom_sf"/>
</dbReference>
<dbReference type="SMART" id="SM00398">
    <property type="entry name" value="HMG"/>
    <property type="match status" value="1"/>
</dbReference>
<name>A0A420IVJ7_9PEZI</name>